<gene>
    <name evidence="8" type="ORF">PF001_g26996</name>
    <name evidence="7" type="ORF">PF002_g16646</name>
    <name evidence="6" type="ORF">PF005_g27954</name>
    <name evidence="5" type="ORF">PF006_g13419</name>
    <name evidence="4" type="ORF">PF007_g28362</name>
    <name evidence="2" type="ORF">PF009_g13134</name>
    <name evidence="3" type="ORF">PF011_g17503</name>
</gene>
<dbReference type="Proteomes" id="UP000433483">
    <property type="component" value="Unassembled WGS sequence"/>
</dbReference>
<reference evidence="9 10" key="1">
    <citation type="submission" date="2018-08" db="EMBL/GenBank/DDBJ databases">
        <title>Genomic investigation of the strawberry pathogen Phytophthora fragariae indicates pathogenicity is determined by transcriptional variation in three key races.</title>
        <authorList>
            <person name="Adams T.M."/>
            <person name="Armitage A.D."/>
            <person name="Sobczyk M.K."/>
            <person name="Bates H.J."/>
            <person name="Dunwell J.M."/>
            <person name="Nellist C.F."/>
            <person name="Harrison R.J."/>
        </authorList>
    </citation>
    <scope>NUCLEOTIDE SEQUENCE [LARGE SCALE GENOMIC DNA]</scope>
    <source>
        <strain evidence="8 11">A4</strain>
        <strain evidence="7 12">BC-1</strain>
        <strain evidence="6 10">NOV-27</strain>
        <strain evidence="5 13">NOV-5</strain>
        <strain evidence="4 14">NOV-71</strain>
        <strain evidence="2 9">NOV-9</strain>
        <strain evidence="3 15">SCRP245</strain>
    </source>
</reference>
<evidence type="ECO:0000313" key="6">
    <source>
        <dbReference type="EMBL" id="KAE9169467.1"/>
    </source>
</evidence>
<dbReference type="EMBL" id="QXFZ01003875">
    <property type="protein sequence ID" value="KAE9066655.1"/>
    <property type="molecule type" value="Genomic_DNA"/>
</dbReference>
<feature type="region of interest" description="Disordered" evidence="1">
    <location>
        <begin position="219"/>
        <end position="257"/>
    </location>
</feature>
<evidence type="ECO:0000313" key="3">
    <source>
        <dbReference type="EMBL" id="KAE8992555.1"/>
    </source>
</evidence>
<evidence type="ECO:0000313" key="13">
    <source>
        <dbReference type="Proteomes" id="UP000440732"/>
    </source>
</evidence>
<evidence type="ECO:0000313" key="2">
    <source>
        <dbReference type="EMBL" id="KAE8936951.1"/>
    </source>
</evidence>
<dbReference type="Proteomes" id="UP000441208">
    <property type="component" value="Unassembled WGS sequence"/>
</dbReference>
<dbReference type="EMBL" id="QXGA01000798">
    <property type="protein sequence ID" value="KAE9140940.1"/>
    <property type="molecule type" value="Genomic_DNA"/>
</dbReference>
<organism evidence="5 13">
    <name type="scientific">Phytophthora fragariae</name>
    <dbReference type="NCBI Taxonomy" id="53985"/>
    <lineage>
        <taxon>Eukaryota</taxon>
        <taxon>Sar</taxon>
        <taxon>Stramenopiles</taxon>
        <taxon>Oomycota</taxon>
        <taxon>Peronosporomycetes</taxon>
        <taxon>Peronosporales</taxon>
        <taxon>Peronosporaceae</taxon>
        <taxon>Phytophthora</taxon>
    </lineage>
</organism>
<comment type="caution">
    <text evidence="5">The sequence shown here is derived from an EMBL/GenBank/DDBJ whole genome shotgun (WGS) entry which is preliminary data.</text>
</comment>
<feature type="region of interest" description="Disordered" evidence="1">
    <location>
        <begin position="109"/>
        <end position="129"/>
    </location>
</feature>
<evidence type="ECO:0000313" key="5">
    <source>
        <dbReference type="EMBL" id="KAE9140940.1"/>
    </source>
</evidence>
<evidence type="ECO:0000313" key="4">
    <source>
        <dbReference type="EMBL" id="KAE9066655.1"/>
    </source>
</evidence>
<dbReference type="AlphaFoldDB" id="A0A6A3TUJ2"/>
<dbReference type="EMBL" id="QXGB01003684">
    <property type="protein sequence ID" value="KAE9169467.1"/>
    <property type="molecule type" value="Genomic_DNA"/>
</dbReference>
<evidence type="ECO:0000313" key="9">
    <source>
        <dbReference type="Proteomes" id="UP000429523"/>
    </source>
</evidence>
<evidence type="ECO:0000256" key="1">
    <source>
        <dbReference type="SAM" id="MobiDB-lite"/>
    </source>
</evidence>
<accession>A0A6A3TUJ2</accession>
<keyword evidence="10" id="KW-1185">Reference proteome</keyword>
<dbReference type="EMBL" id="QXGD01000995">
    <property type="protein sequence ID" value="KAE9217929.1"/>
    <property type="molecule type" value="Genomic_DNA"/>
</dbReference>
<dbReference type="Proteomes" id="UP000429523">
    <property type="component" value="Unassembled WGS sequence"/>
</dbReference>
<evidence type="ECO:0000313" key="7">
    <source>
        <dbReference type="EMBL" id="KAE9217929.1"/>
    </source>
</evidence>
<dbReference type="OrthoDB" id="134496at2759"/>
<evidence type="ECO:0000313" key="14">
    <source>
        <dbReference type="Proteomes" id="UP000441208"/>
    </source>
</evidence>
<dbReference type="Proteomes" id="UP000460718">
    <property type="component" value="Unassembled WGS sequence"/>
</dbReference>
<evidence type="ECO:0000313" key="12">
    <source>
        <dbReference type="Proteomes" id="UP000440367"/>
    </source>
</evidence>
<proteinExistence type="predicted"/>
<protein>
    <submittedName>
        <fullName evidence="5">Uncharacterized protein</fullName>
    </submittedName>
</protein>
<sequence length="283" mass="28318">MKLELSLGLSATGAPITRAGLAGLGAPGTNPVRPDLTIPDLSTPEGLATARMVLQRVVDGTSRTRQGAGLSWANLVQSQGASTANVQGTLVNQTTMGAYYSRATSVASSSVPQATGGPNPVTPSPTVSNPMLGGAYLRLTSTAGPTPMGYPSLVPPSTARSAIPSYGGYSLSGRSTANLPGLTAATPMGFGPSMLPAGLATGTPQVGVQATVSAGGLTEHTPVATTSTPGPNQSLAQRGVTPSTTGPTSTTSYGGMPSRIKNAVKMIQPFYSDGSTVEKARAF</sequence>
<evidence type="ECO:0000313" key="8">
    <source>
        <dbReference type="EMBL" id="KAE9274583.1"/>
    </source>
</evidence>
<dbReference type="Proteomes" id="UP000440367">
    <property type="component" value="Unassembled WGS sequence"/>
</dbReference>
<name>A0A6A3TUJ2_9STRA</name>
<dbReference type="EMBL" id="QXGF01000675">
    <property type="protein sequence ID" value="KAE8936951.1"/>
    <property type="molecule type" value="Genomic_DNA"/>
</dbReference>
<feature type="compositionally biased region" description="Low complexity" evidence="1">
    <location>
        <begin position="241"/>
        <end position="257"/>
    </location>
</feature>
<evidence type="ECO:0000313" key="11">
    <source>
        <dbReference type="Proteomes" id="UP000437068"/>
    </source>
</evidence>
<dbReference type="EMBL" id="QXFW01001327">
    <property type="protein sequence ID" value="KAE8992555.1"/>
    <property type="molecule type" value="Genomic_DNA"/>
</dbReference>
<dbReference type="Proteomes" id="UP000440732">
    <property type="component" value="Unassembled WGS sequence"/>
</dbReference>
<feature type="compositionally biased region" description="Polar residues" evidence="1">
    <location>
        <begin position="223"/>
        <end position="236"/>
    </location>
</feature>
<dbReference type="EMBL" id="QXGE01003534">
    <property type="protein sequence ID" value="KAE9274583.1"/>
    <property type="molecule type" value="Genomic_DNA"/>
</dbReference>
<evidence type="ECO:0000313" key="10">
    <source>
        <dbReference type="Proteomes" id="UP000433483"/>
    </source>
</evidence>
<evidence type="ECO:0000313" key="15">
    <source>
        <dbReference type="Proteomes" id="UP000460718"/>
    </source>
</evidence>
<dbReference type="Proteomes" id="UP000437068">
    <property type="component" value="Unassembled WGS sequence"/>
</dbReference>